<evidence type="ECO:0000259" key="5">
    <source>
        <dbReference type="PROSITE" id="PS50110"/>
    </source>
</evidence>
<accession>A0ABP9RDQ9</accession>
<sequence length="433" mass="48019">MQDISEGKRPARPDMPSGGPPRLSAWLWGLEAGLTFTCLLVAVLVGQRFNAEIRDALVMIWLSGSLVFALLGWRGARQRQRLERFQAAVRLSQLVRESDVPEPLPPDLDAVIKVLEESLPQRQAESRIEDLLESLPQAAFLAGGNRLVTVNDRLVQRLGRSRRDLQDVSIDALDASEPFLGESADYAVLSDAHGERHAFRIDRRLAARGQALGLLHDDSESHHQLYHLRQERDRARQESQLKSRYLGQLRRELESLEVAPGDAESGSLLGERLAGLVALLERVAETEADEADQAGRADSAASGKRVLIVDDGPVNTALARRVLTDQGLLVDTARSGEEALELAMEHRYALVFMDIYMPSLDGVETTRRWRQRESVRGGRSVMVALTANTSATDRARFFAAGMDDYLAKPYRPQALIDVVQRWLPGMIAPSIVS</sequence>
<keyword evidence="4" id="KW-0472">Membrane</keyword>
<evidence type="ECO:0000313" key="7">
    <source>
        <dbReference type="Proteomes" id="UP001500074"/>
    </source>
</evidence>
<evidence type="ECO:0000256" key="1">
    <source>
        <dbReference type="ARBA" id="ARBA00022553"/>
    </source>
</evidence>
<keyword evidence="1 3" id="KW-0597">Phosphoprotein</keyword>
<dbReference type="Proteomes" id="UP001500074">
    <property type="component" value="Unassembled WGS sequence"/>
</dbReference>
<keyword evidence="7" id="KW-1185">Reference proteome</keyword>
<dbReference type="PANTHER" id="PTHR45339">
    <property type="entry name" value="HYBRID SIGNAL TRANSDUCTION HISTIDINE KINASE J"/>
    <property type="match status" value="1"/>
</dbReference>
<protein>
    <recommendedName>
        <fullName evidence="5">Response regulatory domain-containing protein</fullName>
    </recommendedName>
</protein>
<keyword evidence="4" id="KW-1133">Transmembrane helix</keyword>
<organism evidence="6 7">
    <name type="scientific">Modicisalibacter zincidurans</name>
    <dbReference type="NCBI Taxonomy" id="1178777"/>
    <lineage>
        <taxon>Bacteria</taxon>
        <taxon>Pseudomonadati</taxon>
        <taxon>Pseudomonadota</taxon>
        <taxon>Gammaproteobacteria</taxon>
        <taxon>Oceanospirillales</taxon>
        <taxon>Halomonadaceae</taxon>
        <taxon>Modicisalibacter</taxon>
    </lineage>
</organism>
<dbReference type="InterPro" id="IPR001789">
    <property type="entry name" value="Sig_transdc_resp-reg_receiver"/>
</dbReference>
<gene>
    <name evidence="6" type="ORF">GCM10023342_20050</name>
</gene>
<feature type="domain" description="Response regulatory" evidence="5">
    <location>
        <begin position="305"/>
        <end position="423"/>
    </location>
</feature>
<evidence type="ECO:0000256" key="4">
    <source>
        <dbReference type="SAM" id="Phobius"/>
    </source>
</evidence>
<dbReference type="Pfam" id="PF00072">
    <property type="entry name" value="Response_reg"/>
    <property type="match status" value="1"/>
</dbReference>
<evidence type="ECO:0000256" key="2">
    <source>
        <dbReference type="ARBA" id="ARBA00023012"/>
    </source>
</evidence>
<dbReference type="SMART" id="SM00448">
    <property type="entry name" value="REC"/>
    <property type="match status" value="1"/>
</dbReference>
<dbReference type="SUPFAM" id="SSF52172">
    <property type="entry name" value="CheY-like"/>
    <property type="match status" value="1"/>
</dbReference>
<comment type="caution">
    <text evidence="6">The sequence shown here is derived from an EMBL/GenBank/DDBJ whole genome shotgun (WGS) entry which is preliminary data.</text>
</comment>
<proteinExistence type="predicted"/>
<feature type="transmembrane region" description="Helical" evidence="4">
    <location>
        <begin position="57"/>
        <end position="76"/>
    </location>
</feature>
<evidence type="ECO:0000256" key="3">
    <source>
        <dbReference type="PROSITE-ProRule" id="PRU00169"/>
    </source>
</evidence>
<feature type="transmembrane region" description="Helical" evidence="4">
    <location>
        <begin position="25"/>
        <end position="45"/>
    </location>
</feature>
<evidence type="ECO:0000313" key="6">
    <source>
        <dbReference type="EMBL" id="GAA5175842.1"/>
    </source>
</evidence>
<feature type="modified residue" description="4-aspartylphosphate" evidence="3">
    <location>
        <position position="354"/>
    </location>
</feature>
<dbReference type="PANTHER" id="PTHR45339:SF1">
    <property type="entry name" value="HYBRID SIGNAL TRANSDUCTION HISTIDINE KINASE J"/>
    <property type="match status" value="1"/>
</dbReference>
<keyword evidence="2" id="KW-0902">Two-component regulatory system</keyword>
<dbReference type="InterPro" id="IPR011006">
    <property type="entry name" value="CheY-like_superfamily"/>
</dbReference>
<keyword evidence="4" id="KW-0812">Transmembrane</keyword>
<dbReference type="EMBL" id="BAABKI010000020">
    <property type="protein sequence ID" value="GAA5175842.1"/>
    <property type="molecule type" value="Genomic_DNA"/>
</dbReference>
<dbReference type="CDD" id="cd17546">
    <property type="entry name" value="REC_hyHK_CKI1_RcsC-like"/>
    <property type="match status" value="1"/>
</dbReference>
<reference evidence="7" key="1">
    <citation type="journal article" date="2019" name="Int. J. Syst. Evol. Microbiol.">
        <title>The Global Catalogue of Microorganisms (GCM) 10K type strain sequencing project: providing services to taxonomists for standard genome sequencing and annotation.</title>
        <authorList>
            <consortium name="The Broad Institute Genomics Platform"/>
            <consortium name="The Broad Institute Genome Sequencing Center for Infectious Disease"/>
            <person name="Wu L."/>
            <person name="Ma J."/>
        </authorList>
    </citation>
    <scope>NUCLEOTIDE SEQUENCE [LARGE SCALE GENOMIC DNA]</scope>
    <source>
        <strain evidence="7">JCM 18472</strain>
    </source>
</reference>
<dbReference type="RefSeq" id="WP_160171081.1">
    <property type="nucleotide sequence ID" value="NZ_BAABKI010000020.1"/>
</dbReference>
<name>A0ABP9RDQ9_9GAMM</name>
<dbReference type="PROSITE" id="PS50110">
    <property type="entry name" value="RESPONSE_REGULATORY"/>
    <property type="match status" value="1"/>
</dbReference>
<dbReference type="Gene3D" id="3.40.50.2300">
    <property type="match status" value="1"/>
</dbReference>